<evidence type="ECO:0000256" key="5">
    <source>
        <dbReference type="PROSITE-ProRule" id="PRU00070"/>
    </source>
</evidence>
<evidence type="ECO:0000256" key="6">
    <source>
        <dbReference type="SAM" id="MobiDB-lite"/>
    </source>
</evidence>
<evidence type="ECO:0000313" key="8">
    <source>
        <dbReference type="EMBL" id="KYQ58907.1"/>
    </source>
</evidence>
<dbReference type="STRING" id="64791.A0A151XEX2"/>
<dbReference type="PROSITE" id="PS40000">
    <property type="entry name" value="DM_1"/>
    <property type="match status" value="1"/>
</dbReference>
<dbReference type="SUPFAM" id="SSF82927">
    <property type="entry name" value="Cysteine-rich DNA binding domain, (DM domain)"/>
    <property type="match status" value="1"/>
</dbReference>
<evidence type="ECO:0000256" key="4">
    <source>
        <dbReference type="ARBA" id="ARBA00023242"/>
    </source>
</evidence>
<evidence type="ECO:0000259" key="7">
    <source>
        <dbReference type="PROSITE" id="PS50809"/>
    </source>
</evidence>
<protein>
    <submittedName>
        <fullName evidence="8">Doublesex-and mab-3-related transcription factor C2</fullName>
    </submittedName>
</protein>
<dbReference type="GO" id="GO:0000978">
    <property type="term" value="F:RNA polymerase II cis-regulatory region sequence-specific DNA binding"/>
    <property type="evidence" value="ECO:0007669"/>
    <property type="project" value="TreeGrafter"/>
</dbReference>
<keyword evidence="4 5" id="KW-0539">Nucleus</keyword>
<dbReference type="SMART" id="SM00301">
    <property type="entry name" value="DM"/>
    <property type="match status" value="1"/>
</dbReference>
<evidence type="ECO:0000313" key="9">
    <source>
        <dbReference type="Proteomes" id="UP000075809"/>
    </source>
</evidence>
<dbReference type="EMBL" id="KQ982215">
    <property type="protein sequence ID" value="KYQ58907.1"/>
    <property type="molecule type" value="Genomic_DNA"/>
</dbReference>
<feature type="domain" description="DM" evidence="7">
    <location>
        <begin position="28"/>
        <end position="75"/>
    </location>
</feature>
<evidence type="ECO:0000256" key="1">
    <source>
        <dbReference type="ARBA" id="ARBA00022723"/>
    </source>
</evidence>
<dbReference type="InterPro" id="IPR001275">
    <property type="entry name" value="DM_DNA-bd"/>
</dbReference>
<name>A0A151XEX2_9HYME</name>
<proteinExistence type="predicted"/>
<dbReference type="Proteomes" id="UP000075809">
    <property type="component" value="Unassembled WGS sequence"/>
</dbReference>
<dbReference type="PROSITE" id="PS50809">
    <property type="entry name" value="DM_2"/>
    <property type="match status" value="1"/>
</dbReference>
<evidence type="ECO:0000256" key="2">
    <source>
        <dbReference type="ARBA" id="ARBA00022833"/>
    </source>
</evidence>
<gene>
    <name evidence="8" type="ORF">ALC60_02063</name>
</gene>
<dbReference type="Pfam" id="PF00751">
    <property type="entry name" value="DM"/>
    <property type="match status" value="1"/>
</dbReference>
<accession>A0A151XEX2</accession>
<reference evidence="8 9" key="1">
    <citation type="submission" date="2015-09" db="EMBL/GenBank/DDBJ databases">
        <title>Trachymyrmex zeteki WGS genome.</title>
        <authorList>
            <person name="Nygaard S."/>
            <person name="Hu H."/>
            <person name="Boomsma J."/>
            <person name="Zhang G."/>
        </authorList>
    </citation>
    <scope>NUCLEOTIDE SEQUENCE [LARGE SCALE GENOMIC DNA]</scope>
    <source>
        <strain evidence="8">Tzet28-1</strain>
        <tissue evidence="8">Whole body</tissue>
    </source>
</reference>
<dbReference type="InterPro" id="IPR026607">
    <property type="entry name" value="DMRT"/>
</dbReference>
<feature type="region of interest" description="Disordered" evidence="6">
    <location>
        <begin position="1"/>
        <end position="23"/>
    </location>
</feature>
<evidence type="ECO:0000256" key="3">
    <source>
        <dbReference type="ARBA" id="ARBA00023125"/>
    </source>
</evidence>
<dbReference type="AlphaFoldDB" id="A0A151XEX2"/>
<dbReference type="GO" id="GO:0005634">
    <property type="term" value="C:nucleus"/>
    <property type="evidence" value="ECO:0007669"/>
    <property type="project" value="UniProtKB-SubCell"/>
</dbReference>
<dbReference type="GO" id="GO:0046872">
    <property type="term" value="F:metal ion binding"/>
    <property type="evidence" value="ECO:0007669"/>
    <property type="project" value="UniProtKB-KW"/>
</dbReference>
<comment type="subcellular location">
    <subcellularLocation>
        <location evidence="5">Nucleus</location>
    </subcellularLocation>
</comment>
<dbReference type="InterPro" id="IPR036407">
    <property type="entry name" value="DM_DNA-bd_sf"/>
</dbReference>
<keyword evidence="3 5" id="KW-0238">DNA-binding</keyword>
<dbReference type="GO" id="GO:0007548">
    <property type="term" value="P:sex differentiation"/>
    <property type="evidence" value="ECO:0007669"/>
    <property type="project" value="TreeGrafter"/>
</dbReference>
<dbReference type="PANTHER" id="PTHR12322">
    <property type="entry name" value="DOUBLESEX AND MAB-3 RELATED TRANSCRIPTION FACTOR DMRT"/>
    <property type="match status" value="1"/>
</dbReference>
<dbReference type="Gene3D" id="4.10.1040.10">
    <property type="entry name" value="DM DNA-binding domain"/>
    <property type="match status" value="1"/>
</dbReference>
<dbReference type="PANTHER" id="PTHR12322:SF53">
    <property type="entry name" value="DOUBLESEX-MAB RELATED 11E"/>
    <property type="match status" value="1"/>
</dbReference>
<feature type="DNA-binding region" description="DM" evidence="5">
    <location>
        <begin position="28"/>
        <end position="75"/>
    </location>
</feature>
<dbReference type="GO" id="GO:0000981">
    <property type="term" value="F:DNA-binding transcription factor activity, RNA polymerase II-specific"/>
    <property type="evidence" value="ECO:0007669"/>
    <property type="project" value="TreeGrafter"/>
</dbReference>
<sequence length="104" mass="12242">MDKVKKKVSSLAGTEIPKTKTGRRKPICGRCNIHNVEVTLEGHKKYCLYKDCYCQRCYIFLEEQRIAADKIAWTRMYKLSKKKKISQVEVSIFLFYQGIRFAIQ</sequence>
<keyword evidence="9" id="KW-1185">Reference proteome</keyword>
<keyword evidence="2 5" id="KW-0862">Zinc</keyword>
<organism evidence="8 9">
    <name type="scientific">Mycetomoellerius zeteki</name>
    <dbReference type="NCBI Taxonomy" id="64791"/>
    <lineage>
        <taxon>Eukaryota</taxon>
        <taxon>Metazoa</taxon>
        <taxon>Ecdysozoa</taxon>
        <taxon>Arthropoda</taxon>
        <taxon>Hexapoda</taxon>
        <taxon>Insecta</taxon>
        <taxon>Pterygota</taxon>
        <taxon>Neoptera</taxon>
        <taxon>Endopterygota</taxon>
        <taxon>Hymenoptera</taxon>
        <taxon>Apocrita</taxon>
        <taxon>Aculeata</taxon>
        <taxon>Formicoidea</taxon>
        <taxon>Formicidae</taxon>
        <taxon>Myrmicinae</taxon>
        <taxon>Mycetomoellerius</taxon>
    </lineage>
</organism>
<keyword evidence="1 5" id="KW-0479">Metal-binding</keyword>